<dbReference type="PANTHER" id="PTHR22950">
    <property type="entry name" value="AMINO ACID TRANSPORTER"/>
    <property type="match status" value="1"/>
</dbReference>
<dbReference type="EMBL" id="CAJJDN010000019">
    <property type="protein sequence ID" value="CAD8064570.1"/>
    <property type="molecule type" value="Genomic_DNA"/>
</dbReference>
<dbReference type="Pfam" id="PF01490">
    <property type="entry name" value="Aa_trans"/>
    <property type="match status" value="1"/>
</dbReference>
<comment type="subcellular location">
    <subcellularLocation>
        <location evidence="1">Membrane</location>
        <topology evidence="1">Multi-pass membrane protein</topology>
    </subcellularLocation>
</comment>
<evidence type="ECO:0000256" key="4">
    <source>
        <dbReference type="ARBA" id="ARBA00023136"/>
    </source>
</evidence>
<gene>
    <name evidence="7" type="ORF">PSON_ATCC_30995.1.T0190182</name>
</gene>
<feature type="transmembrane region" description="Helical" evidence="5">
    <location>
        <begin position="203"/>
        <end position="223"/>
    </location>
</feature>
<dbReference type="OrthoDB" id="296408at2759"/>
<evidence type="ECO:0000256" key="1">
    <source>
        <dbReference type="ARBA" id="ARBA00004141"/>
    </source>
</evidence>
<dbReference type="GO" id="GO:0016020">
    <property type="term" value="C:membrane"/>
    <property type="evidence" value="ECO:0007669"/>
    <property type="project" value="UniProtKB-SubCell"/>
</dbReference>
<feature type="transmembrane region" description="Helical" evidence="5">
    <location>
        <begin position="235"/>
        <end position="258"/>
    </location>
</feature>
<evidence type="ECO:0000313" key="8">
    <source>
        <dbReference type="Proteomes" id="UP000692954"/>
    </source>
</evidence>
<keyword evidence="4 5" id="KW-0472">Membrane</keyword>
<feature type="transmembrane region" description="Helical" evidence="5">
    <location>
        <begin position="167"/>
        <end position="187"/>
    </location>
</feature>
<feature type="transmembrane region" description="Helical" evidence="5">
    <location>
        <begin position="370"/>
        <end position="393"/>
    </location>
</feature>
<evidence type="ECO:0000256" key="5">
    <source>
        <dbReference type="SAM" id="Phobius"/>
    </source>
</evidence>
<name>A0A8S1L8V1_9CILI</name>
<comment type="caution">
    <text evidence="7">The sequence shown here is derived from an EMBL/GenBank/DDBJ whole genome shotgun (WGS) entry which is preliminary data.</text>
</comment>
<organism evidence="7 8">
    <name type="scientific">Paramecium sonneborni</name>
    <dbReference type="NCBI Taxonomy" id="65129"/>
    <lineage>
        <taxon>Eukaryota</taxon>
        <taxon>Sar</taxon>
        <taxon>Alveolata</taxon>
        <taxon>Ciliophora</taxon>
        <taxon>Intramacronucleata</taxon>
        <taxon>Oligohymenophorea</taxon>
        <taxon>Peniculida</taxon>
        <taxon>Parameciidae</taxon>
        <taxon>Paramecium</taxon>
    </lineage>
</organism>
<feature type="transmembrane region" description="Helical" evidence="5">
    <location>
        <begin position="278"/>
        <end position="300"/>
    </location>
</feature>
<sequence>MENREFEELSANSKKSDRHKSTPIQAYFNFVKSNLGIGAIVLPFVTYSVGWFWSIFLFLPVAFSCVQSSILLIAVADHLAVDKILYADVIRITLGLKWAFSLDIAIVLQLVGICIAYLIFLTESVTQSLLSIGVEFEKWQSLCMTLIIIFPLSYIKNIHFFHLTSKYGFYAALLGFLVVLYDCYLRFSQGLYSFENSVNIRNSFHYVGVAILCCEGILTILPIRDSMVNKLDFKMVAINSMATAFGISIFIALIAVPIYQTDIKPILIFNLENPYLQFISIVFYSISLLLTYPLQLFPAVQIIERMILEKQSYQEVQQYQPQINEFENNQIQNDSENAMFADTKIQIIIRTFAMICIYFIAYYVPHLSHFLNFMGSIFGSLLQFCFPVLAHMIHFKKTSEPQPKLTYTFVLIVAILAMVLGTIESLRAML</sequence>
<proteinExistence type="predicted"/>
<dbReference type="InterPro" id="IPR013057">
    <property type="entry name" value="AA_transpt_TM"/>
</dbReference>
<evidence type="ECO:0000259" key="6">
    <source>
        <dbReference type="Pfam" id="PF01490"/>
    </source>
</evidence>
<keyword evidence="2 5" id="KW-0812">Transmembrane</keyword>
<accession>A0A8S1L8V1</accession>
<dbReference type="GO" id="GO:0015179">
    <property type="term" value="F:L-amino acid transmembrane transporter activity"/>
    <property type="evidence" value="ECO:0007669"/>
    <property type="project" value="TreeGrafter"/>
</dbReference>
<dbReference type="AlphaFoldDB" id="A0A8S1L8V1"/>
<feature type="transmembrane region" description="Helical" evidence="5">
    <location>
        <begin position="51"/>
        <end position="75"/>
    </location>
</feature>
<protein>
    <recommendedName>
        <fullName evidence="6">Amino acid transporter transmembrane domain-containing protein</fullName>
    </recommendedName>
</protein>
<feature type="transmembrane region" description="Helical" evidence="5">
    <location>
        <begin position="139"/>
        <end position="155"/>
    </location>
</feature>
<feature type="transmembrane region" description="Helical" evidence="5">
    <location>
        <begin position="405"/>
        <end position="423"/>
    </location>
</feature>
<evidence type="ECO:0000256" key="3">
    <source>
        <dbReference type="ARBA" id="ARBA00022989"/>
    </source>
</evidence>
<feature type="transmembrane region" description="Helical" evidence="5">
    <location>
        <begin position="96"/>
        <end position="119"/>
    </location>
</feature>
<keyword evidence="8" id="KW-1185">Reference proteome</keyword>
<feature type="transmembrane region" description="Helical" evidence="5">
    <location>
        <begin position="24"/>
        <end position="45"/>
    </location>
</feature>
<feature type="domain" description="Amino acid transporter transmembrane" evidence="6">
    <location>
        <begin position="19"/>
        <end position="424"/>
    </location>
</feature>
<reference evidence="7" key="1">
    <citation type="submission" date="2021-01" db="EMBL/GenBank/DDBJ databases">
        <authorList>
            <consortium name="Genoscope - CEA"/>
            <person name="William W."/>
        </authorList>
    </citation>
    <scope>NUCLEOTIDE SEQUENCE</scope>
</reference>
<dbReference type="Proteomes" id="UP000692954">
    <property type="component" value="Unassembled WGS sequence"/>
</dbReference>
<evidence type="ECO:0000256" key="2">
    <source>
        <dbReference type="ARBA" id="ARBA00022692"/>
    </source>
</evidence>
<evidence type="ECO:0000313" key="7">
    <source>
        <dbReference type="EMBL" id="CAD8064570.1"/>
    </source>
</evidence>
<dbReference type="PANTHER" id="PTHR22950:SF666">
    <property type="entry name" value="VACUOLAR AMINO ACID TRANSPORTER 4"/>
    <property type="match status" value="1"/>
</dbReference>
<keyword evidence="3 5" id="KW-1133">Transmembrane helix</keyword>
<feature type="transmembrane region" description="Helical" evidence="5">
    <location>
        <begin position="347"/>
        <end position="364"/>
    </location>
</feature>